<accession>A0A7U4SRV5</accession>
<accession>A0A7T2U409</accession>
<gene>
    <name evidence="1" type="ORF">I6G56_08695</name>
</gene>
<dbReference type="EMBL" id="CP065686">
    <property type="protein sequence ID" value="QPS45114.1"/>
    <property type="molecule type" value="Genomic_DNA"/>
</dbReference>
<proteinExistence type="predicted"/>
<dbReference type="Proteomes" id="UP000594943">
    <property type="component" value="Chromosome 1"/>
</dbReference>
<dbReference type="KEGG" id="bhg:I6G56_08695"/>
<dbReference type="RefSeq" id="WP_009916628.1">
    <property type="nucleotide sequence ID" value="NZ_CP013380.1"/>
</dbReference>
<dbReference type="AlphaFoldDB" id="A0A7U4SRV5"/>
<reference evidence="1 2" key="1">
    <citation type="submission" date="2020-12" db="EMBL/GenBank/DDBJ databases">
        <title>FDA dAtabase for Regulatory Grade micrObial Sequences (FDA-ARGOS): Supporting development and validation of Infectious Disease Dx tests.</title>
        <authorList>
            <person name="Nelson B."/>
            <person name="Plummer A."/>
            <person name="Tallon L."/>
            <person name="Sadzewicz L."/>
            <person name="Zhao X."/>
            <person name="Boylan J."/>
            <person name="Ott S."/>
            <person name="Bowen H."/>
            <person name="Vavikolanu K."/>
            <person name="Mehta A."/>
            <person name="Aluvathingal J."/>
            <person name="Nadendla S."/>
            <person name="Myers T."/>
            <person name="Yan Y."/>
            <person name="Sichtig H."/>
        </authorList>
    </citation>
    <scope>NUCLEOTIDE SEQUENCE [LARGE SCALE GENOMIC DNA]</scope>
    <source>
        <strain evidence="1 2">FDAARGOS_899</strain>
    </source>
</reference>
<name>A0A7U4SRV5_9BURK</name>
<sequence length="65" mass="7303">MTQKPRHVQPYTPTPPKNLRKFVHGKLHRVIDAEGKPLDYPGQKRIVLNSAMTLAFAQALVGRIA</sequence>
<organism evidence="1 2">
    <name type="scientific">Burkholderia humptydooensis</name>
    <dbReference type="NCBI Taxonomy" id="430531"/>
    <lineage>
        <taxon>Bacteria</taxon>
        <taxon>Pseudomonadati</taxon>
        <taxon>Pseudomonadota</taxon>
        <taxon>Betaproteobacteria</taxon>
        <taxon>Burkholderiales</taxon>
        <taxon>Burkholderiaceae</taxon>
        <taxon>Burkholderia</taxon>
        <taxon>pseudomallei group</taxon>
    </lineage>
</organism>
<protein>
    <submittedName>
        <fullName evidence="1">Uncharacterized protein</fullName>
    </submittedName>
</protein>
<evidence type="ECO:0000313" key="1">
    <source>
        <dbReference type="EMBL" id="QPS45114.1"/>
    </source>
</evidence>
<evidence type="ECO:0000313" key="2">
    <source>
        <dbReference type="Proteomes" id="UP000594943"/>
    </source>
</evidence>